<dbReference type="Gene3D" id="3.40.50.720">
    <property type="entry name" value="NAD(P)-binding Rossmann-like Domain"/>
    <property type="match status" value="1"/>
</dbReference>
<dbReference type="PRINTS" id="PR00080">
    <property type="entry name" value="SDRFAMILY"/>
</dbReference>
<evidence type="ECO:0000256" key="1">
    <source>
        <dbReference type="ARBA" id="ARBA00023002"/>
    </source>
</evidence>
<dbReference type="EMBL" id="OU892285">
    <property type="protein sequence ID" value="CAG9773778.1"/>
    <property type="molecule type" value="Genomic_DNA"/>
</dbReference>
<dbReference type="Proteomes" id="UP001152799">
    <property type="component" value="Chromosome 9"/>
</dbReference>
<name>A0A9N9MZD3_9CUCU</name>
<dbReference type="PANTHER" id="PTHR43157:SF31">
    <property type="entry name" value="PHOSPHATIDYLINOSITOL-GLYCAN BIOSYNTHESIS CLASS F PROTEIN"/>
    <property type="match status" value="1"/>
</dbReference>
<dbReference type="AlphaFoldDB" id="A0A9N9MZD3"/>
<dbReference type="GO" id="GO:0016491">
    <property type="term" value="F:oxidoreductase activity"/>
    <property type="evidence" value="ECO:0007669"/>
    <property type="project" value="UniProtKB-KW"/>
</dbReference>
<dbReference type="PRINTS" id="PR00081">
    <property type="entry name" value="GDHRDH"/>
</dbReference>
<evidence type="ECO:0000313" key="4">
    <source>
        <dbReference type="Proteomes" id="UP001152799"/>
    </source>
</evidence>
<dbReference type="Pfam" id="PF00106">
    <property type="entry name" value="adh_short"/>
    <property type="match status" value="1"/>
</dbReference>
<gene>
    <name evidence="3" type="ORF">CEUTPL_LOCUS14164</name>
</gene>
<dbReference type="InterPro" id="IPR036291">
    <property type="entry name" value="NAD(P)-bd_dom_sf"/>
</dbReference>
<dbReference type="SUPFAM" id="SSF51735">
    <property type="entry name" value="NAD(P)-binding Rossmann-fold domains"/>
    <property type="match status" value="1"/>
</dbReference>
<organism evidence="3 4">
    <name type="scientific">Ceutorhynchus assimilis</name>
    <name type="common">cabbage seed weevil</name>
    <dbReference type="NCBI Taxonomy" id="467358"/>
    <lineage>
        <taxon>Eukaryota</taxon>
        <taxon>Metazoa</taxon>
        <taxon>Ecdysozoa</taxon>
        <taxon>Arthropoda</taxon>
        <taxon>Hexapoda</taxon>
        <taxon>Insecta</taxon>
        <taxon>Pterygota</taxon>
        <taxon>Neoptera</taxon>
        <taxon>Endopterygota</taxon>
        <taxon>Coleoptera</taxon>
        <taxon>Polyphaga</taxon>
        <taxon>Cucujiformia</taxon>
        <taxon>Curculionidae</taxon>
        <taxon>Ceutorhynchinae</taxon>
        <taxon>Ceutorhynchus</taxon>
    </lineage>
</organism>
<evidence type="ECO:0000313" key="3">
    <source>
        <dbReference type="EMBL" id="CAG9773778.1"/>
    </source>
</evidence>
<protein>
    <submittedName>
        <fullName evidence="3">Uncharacterized protein</fullName>
    </submittedName>
</protein>
<dbReference type="InterPro" id="IPR002347">
    <property type="entry name" value="SDR_fam"/>
</dbReference>
<reference evidence="3" key="1">
    <citation type="submission" date="2022-01" db="EMBL/GenBank/DDBJ databases">
        <authorList>
            <person name="King R."/>
        </authorList>
    </citation>
    <scope>NUCLEOTIDE SEQUENCE</scope>
</reference>
<keyword evidence="4" id="KW-1185">Reference proteome</keyword>
<accession>A0A9N9MZD3</accession>
<keyword evidence="1" id="KW-0560">Oxidoreductase</keyword>
<comment type="similarity">
    <text evidence="2">Belongs to the short-chain dehydrogenases/reductases (SDR) family.</text>
</comment>
<evidence type="ECO:0000256" key="2">
    <source>
        <dbReference type="RuleBase" id="RU000363"/>
    </source>
</evidence>
<dbReference type="CDD" id="cd05327">
    <property type="entry name" value="retinol-DH_like_SDR_c_like"/>
    <property type="match status" value="1"/>
</dbReference>
<dbReference type="OrthoDB" id="191139at2759"/>
<sequence>MRLLFRILIPVAAILAMFKLWLKWTTGWCRSNVRLVGKTAIITGANTGIGYETAKDLAKRGARVILACRDPTRGQKAVEKIVKATNNQNVIFKHLDLSTFESVIEFAKDINKTEARLDILVNNAGMGFRGYLKADNGFLLIMQTNYFGHFLLTNLLLDLMKKTKNSRIVNVGSIAAKFTEDFDVNQLNKYEASGHHFEVYCRSKLCNLLFTIELADRLKGTSVTTYSVHPGAVATEAFRTIPAVARIITTVLGWFMKNSLEGAQTTIYCSLQKGIENYSGEHFEDCHYVSRYKIAQDPNLPKQLWKVTEELIKTVIG</sequence>
<dbReference type="PANTHER" id="PTHR43157">
    <property type="entry name" value="PHOSPHATIDYLINOSITOL-GLYCAN BIOSYNTHESIS CLASS F PROTEIN-RELATED"/>
    <property type="match status" value="1"/>
</dbReference>
<proteinExistence type="inferred from homology"/>